<evidence type="ECO:0000313" key="4">
    <source>
        <dbReference type="Proteomes" id="UP000014975"/>
    </source>
</evidence>
<organism evidence="3 4">
    <name type="scientific">Alkalidesulfovibrio alkalitolerans DSM 16529</name>
    <dbReference type="NCBI Taxonomy" id="1121439"/>
    <lineage>
        <taxon>Bacteria</taxon>
        <taxon>Pseudomonadati</taxon>
        <taxon>Thermodesulfobacteriota</taxon>
        <taxon>Desulfovibrionia</taxon>
        <taxon>Desulfovibrionales</taxon>
        <taxon>Desulfovibrionaceae</taxon>
        <taxon>Alkalidesulfovibrio</taxon>
    </lineage>
</organism>
<dbReference type="SUPFAM" id="SSF53850">
    <property type="entry name" value="Periplasmic binding protein-like II"/>
    <property type="match status" value="1"/>
</dbReference>
<dbReference type="NCBIfam" id="NF037995">
    <property type="entry name" value="TRAP_S1"/>
    <property type="match status" value="1"/>
</dbReference>
<keyword evidence="1 2" id="KW-0732">Signal</keyword>
<sequence>MRTLAVLLATLLFAAGLASQPLAARTLSYANFPPASTVPCVQMERWAEEVQKRTNGAITVKTYPGSTLLTARNMLRGVQTGQADIGCISMSYQPGAFPFSFALSQPVGFTSATTASVTLWKMFEKYKPQEFEAVKVVAMFTSAPSNLMSRVPVKTLDDMKGLEIRGAGNLSDVLARLGAVPVSMPMPETPEAVQKGVVKGLLTSFEVLKDMNFAEMCRYQTVMNLPVYPFAVIMNKRTWDSLPKDVQKVIDDLALEQAEWTGKYWDAHVQTALDWSKETYGIEVYDLSEADQSAMMQAVAPLIDAWKVEARTAGLDPEAILKDIETFKAEAEAAYGK</sequence>
<dbReference type="EMBL" id="ATHI01000026">
    <property type="protein sequence ID" value="EPR32953.1"/>
    <property type="molecule type" value="Genomic_DNA"/>
</dbReference>
<comment type="caution">
    <text evidence="3">The sequence shown here is derived from an EMBL/GenBank/DDBJ whole genome shotgun (WGS) entry which is preliminary data.</text>
</comment>
<feature type="chain" id="PRO_5004557645" evidence="2">
    <location>
        <begin position="24"/>
        <end position="337"/>
    </location>
</feature>
<keyword evidence="4" id="KW-1185">Reference proteome</keyword>
<dbReference type="AlphaFoldDB" id="S7UKV8"/>
<accession>S7UKV8</accession>
<evidence type="ECO:0000313" key="3">
    <source>
        <dbReference type="EMBL" id="EPR32953.1"/>
    </source>
</evidence>
<name>S7UKV8_9BACT</name>
<dbReference type="PANTHER" id="PTHR33376">
    <property type="match status" value="1"/>
</dbReference>
<dbReference type="OrthoDB" id="8912194at2"/>
<dbReference type="GO" id="GO:0055085">
    <property type="term" value="P:transmembrane transport"/>
    <property type="evidence" value="ECO:0007669"/>
    <property type="project" value="InterPro"/>
</dbReference>
<dbReference type="eggNOG" id="COG1638">
    <property type="taxonomic scope" value="Bacteria"/>
</dbReference>
<dbReference type="CDD" id="cd13665">
    <property type="entry name" value="PBP2_TRAP_Dctp3_4"/>
    <property type="match status" value="1"/>
</dbReference>
<proteinExistence type="predicted"/>
<dbReference type="STRING" id="1121439.dsat_0394"/>
<dbReference type="InterPro" id="IPR018389">
    <property type="entry name" value="DctP_fam"/>
</dbReference>
<dbReference type="RefSeq" id="WP_020887088.1">
    <property type="nucleotide sequence ID" value="NZ_ATHI01000026.1"/>
</dbReference>
<dbReference type="PATRIC" id="fig|1121439.3.peg.1744"/>
<protein>
    <submittedName>
        <fullName evidence="3">Extracellular solute-binding protein, family 7</fullName>
    </submittedName>
</protein>
<dbReference type="Gene3D" id="3.40.190.170">
    <property type="entry name" value="Bacterial extracellular solute-binding protein, family 7"/>
    <property type="match status" value="1"/>
</dbReference>
<dbReference type="InterPro" id="IPR038404">
    <property type="entry name" value="TRAP_DctP_sf"/>
</dbReference>
<evidence type="ECO:0000256" key="1">
    <source>
        <dbReference type="ARBA" id="ARBA00022729"/>
    </source>
</evidence>
<dbReference type="Pfam" id="PF03480">
    <property type="entry name" value="DctP"/>
    <property type="match status" value="1"/>
</dbReference>
<gene>
    <name evidence="3" type="ORF">dsat_0394</name>
</gene>
<dbReference type="Proteomes" id="UP000014975">
    <property type="component" value="Unassembled WGS sequence"/>
</dbReference>
<feature type="signal peptide" evidence="2">
    <location>
        <begin position="1"/>
        <end position="23"/>
    </location>
</feature>
<evidence type="ECO:0000256" key="2">
    <source>
        <dbReference type="SAM" id="SignalP"/>
    </source>
</evidence>
<dbReference type="PANTHER" id="PTHR33376:SF15">
    <property type="entry name" value="BLL6794 PROTEIN"/>
    <property type="match status" value="1"/>
</dbReference>
<reference evidence="3 4" key="1">
    <citation type="journal article" date="2013" name="Genome Announc.">
        <title>Draft genome sequences for three mercury-methylating, sulfate-reducing bacteria.</title>
        <authorList>
            <person name="Brown S.D."/>
            <person name="Hurt R.A.Jr."/>
            <person name="Gilmour C.C."/>
            <person name="Elias D.A."/>
        </authorList>
    </citation>
    <scope>NUCLEOTIDE SEQUENCE [LARGE SCALE GENOMIC DNA]</scope>
    <source>
        <strain evidence="3 4">DSM 16529</strain>
    </source>
</reference>